<reference evidence="8 9" key="1">
    <citation type="journal article" date="2024" name="Nat. Commun.">
        <title>Phylogenomics reveals the evolutionary origins of lichenization in chlorophyte algae.</title>
        <authorList>
            <person name="Puginier C."/>
            <person name="Libourel C."/>
            <person name="Otte J."/>
            <person name="Skaloud P."/>
            <person name="Haon M."/>
            <person name="Grisel S."/>
            <person name="Petersen M."/>
            <person name="Berrin J.G."/>
            <person name="Delaux P.M."/>
            <person name="Dal Grande F."/>
            <person name="Keller J."/>
        </authorList>
    </citation>
    <scope>NUCLEOTIDE SEQUENCE [LARGE SCALE GENOMIC DNA]</scope>
    <source>
        <strain evidence="8 9">SAG 2036</strain>
    </source>
</reference>
<organism evidence="8 9">
    <name type="scientific">Symbiochloris irregularis</name>
    <dbReference type="NCBI Taxonomy" id="706552"/>
    <lineage>
        <taxon>Eukaryota</taxon>
        <taxon>Viridiplantae</taxon>
        <taxon>Chlorophyta</taxon>
        <taxon>core chlorophytes</taxon>
        <taxon>Trebouxiophyceae</taxon>
        <taxon>Trebouxiales</taxon>
        <taxon>Trebouxiaceae</taxon>
        <taxon>Symbiochloris</taxon>
    </lineage>
</organism>
<evidence type="ECO:0008006" key="10">
    <source>
        <dbReference type="Google" id="ProtNLM"/>
    </source>
</evidence>
<gene>
    <name evidence="8" type="ORF">WJX73_000165</name>
</gene>
<dbReference type="InterPro" id="IPR013083">
    <property type="entry name" value="Znf_RING/FYVE/PHD"/>
</dbReference>
<dbReference type="AlphaFoldDB" id="A0AAW1NV41"/>
<sequence length="365" mass="39433">MVRLKARARPDAAQQADAEEQFCRICFEGPSAAAELISPCNCTGTQAYVHLHCLRKWQDSMTYQPYTGKRDERAHRCSVCRSLFSVHPRPPAPVHRALQWACFGAGSLCIALIAFCISGPPWPQMALLLVILVAVRSHGAVAAVALLLGTLLITLHVRGVRVVLRMEPGRGLGLAFIRHGAPVQGLSQGMLLVATGELERSIFRRSVVLLYEHSPRGARGVILSQPITQLDPRLASSNGLRAPASSRALLRHFHGGPVGMLGDNGQRQEVAVLHTIPHAGMADKLYVGGSMVNLAAAATHSTAPGLQINMYHGLCSWTDGQLEGEIRSGAWGFGPATMDDVLSVPAEQLWHRLTTTPGRLSWLVN</sequence>
<dbReference type="Pfam" id="PF02622">
    <property type="entry name" value="DUF179"/>
    <property type="match status" value="1"/>
</dbReference>
<dbReference type="CDD" id="cd16495">
    <property type="entry name" value="RING_CH-C4HC3_MARCH"/>
    <property type="match status" value="1"/>
</dbReference>
<dbReference type="GO" id="GO:0008270">
    <property type="term" value="F:zinc ion binding"/>
    <property type="evidence" value="ECO:0007669"/>
    <property type="project" value="UniProtKB-KW"/>
</dbReference>
<dbReference type="InterPro" id="IPR001841">
    <property type="entry name" value="Znf_RING"/>
</dbReference>
<evidence type="ECO:0000256" key="4">
    <source>
        <dbReference type="PROSITE-ProRule" id="PRU00175"/>
    </source>
</evidence>
<keyword evidence="5" id="KW-1133">Transmembrane helix</keyword>
<keyword evidence="9" id="KW-1185">Reference proteome</keyword>
<keyword evidence="2 4" id="KW-0863">Zinc-finger</keyword>
<dbReference type="Gene3D" id="3.40.1740.10">
    <property type="entry name" value="VC0467-like"/>
    <property type="match status" value="1"/>
</dbReference>
<dbReference type="SMART" id="SM00744">
    <property type="entry name" value="RINGv"/>
    <property type="match status" value="1"/>
</dbReference>
<dbReference type="InterPro" id="IPR011016">
    <property type="entry name" value="Znf_RING-CH"/>
</dbReference>
<keyword evidence="5" id="KW-0472">Membrane</keyword>
<feature type="transmembrane region" description="Helical" evidence="5">
    <location>
        <begin position="126"/>
        <end position="155"/>
    </location>
</feature>
<keyword evidence="3" id="KW-0862">Zinc</keyword>
<evidence type="ECO:0000256" key="1">
    <source>
        <dbReference type="ARBA" id="ARBA00022723"/>
    </source>
</evidence>
<protein>
    <recommendedName>
        <fullName evidence="10">RING-CH-type domain-containing protein</fullName>
    </recommendedName>
</protein>
<evidence type="ECO:0000313" key="9">
    <source>
        <dbReference type="Proteomes" id="UP001465755"/>
    </source>
</evidence>
<feature type="transmembrane region" description="Helical" evidence="5">
    <location>
        <begin position="97"/>
        <end position="120"/>
    </location>
</feature>
<keyword evidence="1" id="KW-0479">Metal-binding</keyword>
<dbReference type="PANTHER" id="PTHR30327">
    <property type="entry name" value="UNCHARACTERIZED PROTEIN YQGE"/>
    <property type="match status" value="1"/>
</dbReference>
<feature type="domain" description="RING-CH-type" evidence="7">
    <location>
        <begin position="15"/>
        <end position="87"/>
    </location>
</feature>
<evidence type="ECO:0000313" key="8">
    <source>
        <dbReference type="EMBL" id="KAK9795914.1"/>
    </source>
</evidence>
<dbReference type="InterPro" id="IPR003774">
    <property type="entry name" value="AlgH-like"/>
</dbReference>
<dbReference type="PANTHER" id="PTHR30327:SF1">
    <property type="entry name" value="UPF0301 PROTEIN YQGE"/>
    <property type="match status" value="1"/>
</dbReference>
<keyword evidence="5" id="KW-0812">Transmembrane</keyword>
<dbReference type="SUPFAM" id="SSF143456">
    <property type="entry name" value="VC0467-like"/>
    <property type="match status" value="1"/>
</dbReference>
<evidence type="ECO:0000259" key="7">
    <source>
        <dbReference type="PROSITE" id="PS51292"/>
    </source>
</evidence>
<dbReference type="Pfam" id="PF12906">
    <property type="entry name" value="RINGv"/>
    <property type="match status" value="1"/>
</dbReference>
<name>A0AAW1NV41_9CHLO</name>
<evidence type="ECO:0000256" key="3">
    <source>
        <dbReference type="ARBA" id="ARBA00022833"/>
    </source>
</evidence>
<dbReference type="Gene3D" id="3.30.40.10">
    <property type="entry name" value="Zinc/RING finger domain, C3HC4 (zinc finger)"/>
    <property type="match status" value="1"/>
</dbReference>
<evidence type="ECO:0000256" key="5">
    <source>
        <dbReference type="SAM" id="Phobius"/>
    </source>
</evidence>
<dbReference type="GO" id="GO:0005829">
    <property type="term" value="C:cytosol"/>
    <property type="evidence" value="ECO:0007669"/>
    <property type="project" value="TreeGrafter"/>
</dbReference>
<comment type="caution">
    <text evidence="8">The sequence shown here is derived from an EMBL/GenBank/DDBJ whole genome shotgun (WGS) entry which is preliminary data.</text>
</comment>
<dbReference type="EMBL" id="JALJOQ010000121">
    <property type="protein sequence ID" value="KAK9795914.1"/>
    <property type="molecule type" value="Genomic_DNA"/>
</dbReference>
<dbReference type="PROSITE" id="PS51292">
    <property type="entry name" value="ZF_RING_CH"/>
    <property type="match status" value="1"/>
</dbReference>
<evidence type="ECO:0000259" key="6">
    <source>
        <dbReference type="PROSITE" id="PS50089"/>
    </source>
</evidence>
<accession>A0AAW1NV41</accession>
<dbReference type="SUPFAM" id="SSF57850">
    <property type="entry name" value="RING/U-box"/>
    <property type="match status" value="1"/>
</dbReference>
<dbReference type="PROSITE" id="PS50089">
    <property type="entry name" value="ZF_RING_2"/>
    <property type="match status" value="1"/>
</dbReference>
<proteinExistence type="predicted"/>
<dbReference type="Proteomes" id="UP001465755">
    <property type="component" value="Unassembled WGS sequence"/>
</dbReference>
<evidence type="ECO:0000256" key="2">
    <source>
        <dbReference type="ARBA" id="ARBA00022771"/>
    </source>
</evidence>
<feature type="domain" description="RING-type" evidence="6">
    <location>
        <begin position="23"/>
        <end position="81"/>
    </location>
</feature>